<dbReference type="Gene3D" id="1.20.1280.120">
    <property type="match status" value="1"/>
</dbReference>
<reference evidence="2" key="1">
    <citation type="submission" date="2020-10" db="EMBL/GenBank/DDBJ databases">
        <authorList>
            <person name="Kusch S."/>
        </authorList>
    </citation>
    <scope>NUCLEOTIDE SEQUENCE</scope>
    <source>
        <strain evidence="2">SwB9</strain>
    </source>
</reference>
<dbReference type="InterPro" id="IPR024168">
    <property type="entry name" value="Catalase_SrpA-type_pred"/>
</dbReference>
<dbReference type="Pfam" id="PF00199">
    <property type="entry name" value="Catalase"/>
    <property type="match status" value="1"/>
</dbReference>
<dbReference type="EMBL" id="CAJHIA010000012">
    <property type="protein sequence ID" value="CAD6444546.1"/>
    <property type="molecule type" value="Genomic_DNA"/>
</dbReference>
<dbReference type="Gene3D" id="2.40.180.10">
    <property type="entry name" value="Catalase core domain"/>
    <property type="match status" value="1"/>
</dbReference>
<keyword evidence="3" id="KW-1185">Reference proteome</keyword>
<evidence type="ECO:0000259" key="1">
    <source>
        <dbReference type="SMART" id="SM01060"/>
    </source>
</evidence>
<dbReference type="SMART" id="SM01060">
    <property type="entry name" value="Catalase"/>
    <property type="match status" value="1"/>
</dbReference>
<dbReference type="PRINTS" id="PR00067">
    <property type="entry name" value="CATALASE"/>
</dbReference>
<evidence type="ECO:0000313" key="2">
    <source>
        <dbReference type="EMBL" id="CAD6444546.1"/>
    </source>
</evidence>
<dbReference type="GO" id="GO:0004096">
    <property type="term" value="F:catalase activity"/>
    <property type="evidence" value="ECO:0007669"/>
    <property type="project" value="InterPro"/>
</dbReference>
<dbReference type="PANTHER" id="PTHR11465:SF62">
    <property type="entry name" value="CATALASE T"/>
    <property type="match status" value="1"/>
</dbReference>
<organism evidence="2 3">
    <name type="scientific">Sclerotinia trifoliorum</name>
    <dbReference type="NCBI Taxonomy" id="28548"/>
    <lineage>
        <taxon>Eukaryota</taxon>
        <taxon>Fungi</taxon>
        <taxon>Dikarya</taxon>
        <taxon>Ascomycota</taxon>
        <taxon>Pezizomycotina</taxon>
        <taxon>Leotiomycetes</taxon>
        <taxon>Helotiales</taxon>
        <taxon>Sclerotiniaceae</taxon>
        <taxon>Sclerotinia</taxon>
    </lineage>
</organism>
<gene>
    <name evidence="2" type="ORF">SCLTRI_LOCUS4338</name>
</gene>
<evidence type="ECO:0000313" key="3">
    <source>
        <dbReference type="Proteomes" id="UP000624404"/>
    </source>
</evidence>
<comment type="caution">
    <text evidence="2">The sequence shown here is derived from an EMBL/GenBank/DDBJ whole genome shotgun (WGS) entry which is preliminary data.</text>
</comment>
<dbReference type="GO" id="GO:0005777">
    <property type="term" value="C:peroxisome"/>
    <property type="evidence" value="ECO:0007669"/>
    <property type="project" value="TreeGrafter"/>
</dbReference>
<sequence>MPLPTDPAVVKTSENLVHQLQSMFGKHGGKRPAHAKGLLLAGTFTPLPAASTLSTAPHFNHPSTPIWIRFSNSTGIPSIPDFDAHADPRGIAIRFILDSEKHKHTDIVAHSTPFFPTRTGEEFLEFLQAAAASSGEAVATPKPIEKFLASHPKALAFATAPKPAPTSWVRETYWSVNAFKFIAKDGNVTFVRYRIIPVEGVEIASEEQKGSFGENYLTEEVKARLERGATAEFKLVVQIAGEGDVTDDATEHWPEERKIVELGTIKLEGLLEDNEKEQKHIIFDPIPRVEGIDVSGDPLLDVRAGAYLISGKERRAAA</sequence>
<dbReference type="GO" id="GO:0020037">
    <property type="term" value="F:heme binding"/>
    <property type="evidence" value="ECO:0007669"/>
    <property type="project" value="InterPro"/>
</dbReference>
<dbReference type="InterPro" id="IPR011614">
    <property type="entry name" value="Catalase_core"/>
</dbReference>
<dbReference type="OrthoDB" id="2379805at2759"/>
<dbReference type="InterPro" id="IPR018028">
    <property type="entry name" value="Catalase"/>
</dbReference>
<dbReference type="PANTHER" id="PTHR11465">
    <property type="entry name" value="CATALASE"/>
    <property type="match status" value="1"/>
</dbReference>
<dbReference type="PIRSF" id="PIRSF000296">
    <property type="entry name" value="SrpA"/>
    <property type="match status" value="1"/>
</dbReference>
<dbReference type="Proteomes" id="UP000624404">
    <property type="component" value="Unassembled WGS sequence"/>
</dbReference>
<dbReference type="PROSITE" id="PS51402">
    <property type="entry name" value="CATALASE_3"/>
    <property type="match status" value="1"/>
</dbReference>
<proteinExistence type="predicted"/>
<dbReference type="AlphaFoldDB" id="A0A8H2VUM7"/>
<dbReference type="GO" id="GO:0042542">
    <property type="term" value="P:response to hydrogen peroxide"/>
    <property type="evidence" value="ECO:0007669"/>
    <property type="project" value="TreeGrafter"/>
</dbReference>
<name>A0A8H2VUM7_9HELO</name>
<dbReference type="GO" id="GO:0005739">
    <property type="term" value="C:mitochondrion"/>
    <property type="evidence" value="ECO:0007669"/>
    <property type="project" value="TreeGrafter"/>
</dbReference>
<protein>
    <submittedName>
        <fullName evidence="2">Ce4360ad-aa3b-496e-9622-d739346ecf8d</fullName>
    </submittedName>
</protein>
<dbReference type="SUPFAM" id="SSF56634">
    <property type="entry name" value="Heme-dependent catalase-like"/>
    <property type="match status" value="1"/>
</dbReference>
<dbReference type="InterPro" id="IPR020835">
    <property type="entry name" value="Catalase_sf"/>
</dbReference>
<dbReference type="CDD" id="cd08153">
    <property type="entry name" value="srpA_like"/>
    <property type="match status" value="1"/>
</dbReference>
<accession>A0A8H2VUM7</accession>
<dbReference type="GO" id="GO:0042744">
    <property type="term" value="P:hydrogen peroxide catabolic process"/>
    <property type="evidence" value="ECO:0007669"/>
    <property type="project" value="TreeGrafter"/>
</dbReference>
<feature type="domain" description="Catalase core" evidence="1">
    <location>
        <begin position="5"/>
        <end position="318"/>
    </location>
</feature>